<proteinExistence type="predicted"/>
<reference evidence="1 2" key="1">
    <citation type="submission" date="2017-07" db="EMBL/GenBank/DDBJ databases">
        <title>Analysis of two Campylobacter avium genomes and identification of a novel hippuricase gene.</title>
        <authorList>
            <person name="Miller W.G."/>
            <person name="Chapman M.H."/>
            <person name="Yee E."/>
            <person name="Revez J."/>
            <person name="Bono J.L."/>
            <person name="Rossi M."/>
        </authorList>
    </citation>
    <scope>NUCLEOTIDE SEQUENCE [LARGE SCALE GENOMIC DNA]</scope>
    <source>
        <strain evidence="1 2">LMG 24591</strain>
    </source>
</reference>
<organism evidence="1 2">
    <name type="scientific">Campylobacter avium LMG 24591</name>
    <dbReference type="NCBI Taxonomy" id="522484"/>
    <lineage>
        <taxon>Bacteria</taxon>
        <taxon>Pseudomonadati</taxon>
        <taxon>Campylobacterota</taxon>
        <taxon>Epsilonproteobacteria</taxon>
        <taxon>Campylobacterales</taxon>
        <taxon>Campylobacteraceae</taxon>
        <taxon>Campylobacter</taxon>
    </lineage>
</organism>
<evidence type="ECO:0000313" key="2">
    <source>
        <dbReference type="Proteomes" id="UP000201169"/>
    </source>
</evidence>
<gene>
    <name evidence="1" type="ORF">CAV_0554</name>
</gene>
<dbReference type="Proteomes" id="UP000201169">
    <property type="component" value="Chromosome"/>
</dbReference>
<protein>
    <submittedName>
        <fullName evidence="1">Uncharacterized protein</fullName>
    </submittedName>
</protein>
<name>A0A222MWT0_9BACT</name>
<accession>A0A222MWT0</accession>
<dbReference type="AlphaFoldDB" id="A0A222MWT0"/>
<keyword evidence="2" id="KW-1185">Reference proteome</keyword>
<dbReference type="EMBL" id="CP022347">
    <property type="protein sequence ID" value="ASQ30221.1"/>
    <property type="molecule type" value="Genomic_DNA"/>
</dbReference>
<sequence>MPLLISTELDVANFKNDGFNLNSQAFIYPQNINIKGELLVKSPRYDNMKIGKQYDTSAYLGSWYTAEAFEVYLMQGASSTALTSQSLFLGQGKGEALALKTATAQIPANTYFCLRVIHIFRHTHTWCEKRSWGRRRWHNDRSDTYELINKALDFDILNFELY</sequence>
<dbReference type="RefSeq" id="WP_094752806.1">
    <property type="nucleotide sequence ID" value="NZ_CP022347.1"/>
</dbReference>
<dbReference type="KEGG" id="cavi:CAV_0554"/>
<evidence type="ECO:0000313" key="1">
    <source>
        <dbReference type="EMBL" id="ASQ30221.1"/>
    </source>
</evidence>